<dbReference type="CDD" id="cd03025">
    <property type="entry name" value="DsbA_FrnE_like"/>
    <property type="match status" value="1"/>
</dbReference>
<sequence length="207" mass="23420">MQLIYIMDPMCSWCWAFSPTLKSIKNVHPELPITYVMGGLAPDSDEPMPEEQKHYIASIWQQIAERTQTTFNYDFWTQCIPRRSTWRACRAVISAEQLQPGISGDMIQGIQEAYYLHAKNPSDRETLITVATDLGLDSNAFASRLDSDATQKELSQQMQLGQQLGAQGFPSLRLVHEEKVYRVSDGYTDAETLKARLGDLIKQLSNA</sequence>
<proteinExistence type="predicted"/>
<dbReference type="Pfam" id="PF01323">
    <property type="entry name" value="DSBA"/>
    <property type="match status" value="1"/>
</dbReference>
<dbReference type="SUPFAM" id="SSF52833">
    <property type="entry name" value="Thioredoxin-like"/>
    <property type="match status" value="1"/>
</dbReference>
<keyword evidence="3" id="KW-1185">Reference proteome</keyword>
<dbReference type="PANTHER" id="PTHR13887:SF54">
    <property type="entry name" value="DSBA FAMILY PROTEIN"/>
    <property type="match status" value="1"/>
</dbReference>
<dbReference type="Gene3D" id="1.10.472.60">
    <property type="entry name" value="putative protein disulfide isomerase domain"/>
    <property type="match status" value="1"/>
</dbReference>
<organism evidence="2 3">
    <name type="scientific">Neptunomonas concharum</name>
    <dbReference type="NCBI Taxonomy" id="1031538"/>
    <lineage>
        <taxon>Bacteria</taxon>
        <taxon>Pseudomonadati</taxon>
        <taxon>Pseudomonadota</taxon>
        <taxon>Gammaproteobacteria</taxon>
        <taxon>Oceanospirillales</taxon>
        <taxon>Oceanospirillaceae</taxon>
        <taxon>Neptunomonas</taxon>
    </lineage>
</organism>
<evidence type="ECO:0000313" key="3">
    <source>
        <dbReference type="Proteomes" id="UP000324760"/>
    </source>
</evidence>
<dbReference type="OrthoDB" id="9813770at2"/>
<dbReference type="GO" id="GO:0016491">
    <property type="term" value="F:oxidoreductase activity"/>
    <property type="evidence" value="ECO:0007669"/>
    <property type="project" value="InterPro"/>
</dbReference>
<dbReference type="PANTHER" id="PTHR13887">
    <property type="entry name" value="GLUTATHIONE S-TRANSFERASE KAPPA"/>
    <property type="match status" value="1"/>
</dbReference>
<dbReference type="RefSeq" id="WP_138986805.1">
    <property type="nucleotide sequence ID" value="NZ_CP043869.1"/>
</dbReference>
<evidence type="ECO:0000259" key="1">
    <source>
        <dbReference type="Pfam" id="PF01323"/>
    </source>
</evidence>
<dbReference type="InterPro" id="IPR036249">
    <property type="entry name" value="Thioredoxin-like_sf"/>
</dbReference>
<dbReference type="InterPro" id="IPR001853">
    <property type="entry name" value="DSBA-like_thioredoxin_dom"/>
</dbReference>
<accession>A0A5P1RE68</accession>
<dbReference type="EMBL" id="CP043869">
    <property type="protein sequence ID" value="QEQ97556.1"/>
    <property type="molecule type" value="Genomic_DNA"/>
</dbReference>
<evidence type="ECO:0000313" key="2">
    <source>
        <dbReference type="EMBL" id="QEQ97556.1"/>
    </source>
</evidence>
<dbReference type="Gene3D" id="3.40.30.10">
    <property type="entry name" value="Glutaredoxin"/>
    <property type="match status" value="1"/>
</dbReference>
<dbReference type="Proteomes" id="UP000324760">
    <property type="component" value="Chromosome"/>
</dbReference>
<feature type="domain" description="DSBA-like thioredoxin" evidence="1">
    <location>
        <begin position="7"/>
        <end position="196"/>
    </location>
</feature>
<protein>
    <submittedName>
        <fullName evidence="2">DsbA family protein</fullName>
    </submittedName>
</protein>
<dbReference type="KEGG" id="ncu:F0U83_12985"/>
<gene>
    <name evidence="2" type="ORF">F0U83_12985</name>
</gene>
<dbReference type="AlphaFoldDB" id="A0A5P1RE68"/>
<name>A0A5P1RE68_9GAMM</name>
<reference evidence="2 3" key="1">
    <citation type="journal article" date="2019" name="Biochem. Eng. J.">
        <title>Metabolic engineering of the marine bacteria Neptunomonas concharum for the production of acetoin and meso-2,3-butanediol from acetate.</title>
        <authorList>
            <person name="Li W."/>
            <person name="Pu N."/>
            <person name="Liu C.-X."/>
            <person name="Yuan Q.-P."/>
            <person name="Li Z.-J."/>
        </authorList>
    </citation>
    <scope>NUCLEOTIDE SEQUENCE [LARGE SCALE GENOMIC DNA]</scope>
    <source>
        <strain evidence="2 3">JCM17730</strain>
    </source>
</reference>